<organism evidence="11 12">
    <name type="scientific">Candidatus Magasanikbacteria bacterium RIFCSPHIGHO2_02_FULL_45_10</name>
    <dbReference type="NCBI Taxonomy" id="1798679"/>
    <lineage>
        <taxon>Bacteria</taxon>
        <taxon>Candidatus Magasanikiibacteriota</taxon>
    </lineage>
</organism>
<keyword evidence="4 7" id="KW-0689">Ribosomal protein</keyword>
<dbReference type="InterPro" id="IPR005727">
    <property type="entry name" value="Ribosomal_uL22_bac/chlpt-type"/>
</dbReference>
<comment type="subunit">
    <text evidence="7 9">Part of the 50S ribosomal subunit.</text>
</comment>
<keyword evidence="2 7" id="KW-0699">rRNA-binding</keyword>
<comment type="function">
    <text evidence="7">The globular domain of the protein is located near the polypeptide exit tunnel on the outside of the subunit, while an extended beta-hairpin is found that lines the wall of the exit tunnel in the center of the 70S ribosome.</text>
</comment>
<dbReference type="Pfam" id="PF00237">
    <property type="entry name" value="Ribosomal_L22"/>
    <property type="match status" value="1"/>
</dbReference>
<evidence type="ECO:0000256" key="8">
    <source>
        <dbReference type="RuleBase" id="RU004005"/>
    </source>
</evidence>
<dbReference type="Proteomes" id="UP000176413">
    <property type="component" value="Unassembled WGS sequence"/>
</dbReference>
<evidence type="ECO:0000256" key="5">
    <source>
        <dbReference type="ARBA" id="ARBA00023274"/>
    </source>
</evidence>
<evidence type="ECO:0000256" key="2">
    <source>
        <dbReference type="ARBA" id="ARBA00022730"/>
    </source>
</evidence>
<dbReference type="SUPFAM" id="SSF54843">
    <property type="entry name" value="Ribosomal protein L22"/>
    <property type="match status" value="1"/>
</dbReference>
<dbReference type="PANTHER" id="PTHR13501">
    <property type="entry name" value="CHLOROPLAST 50S RIBOSOMAL PROTEIN L22-RELATED"/>
    <property type="match status" value="1"/>
</dbReference>
<gene>
    <name evidence="7" type="primary">rplV</name>
    <name evidence="11" type="ORF">A3D53_02475</name>
</gene>
<evidence type="ECO:0000256" key="10">
    <source>
        <dbReference type="RuleBase" id="RU004008"/>
    </source>
</evidence>
<dbReference type="GO" id="GO:0003735">
    <property type="term" value="F:structural constituent of ribosome"/>
    <property type="evidence" value="ECO:0007669"/>
    <property type="project" value="InterPro"/>
</dbReference>
<evidence type="ECO:0000256" key="7">
    <source>
        <dbReference type="HAMAP-Rule" id="MF_01331"/>
    </source>
</evidence>
<dbReference type="InterPro" id="IPR001063">
    <property type="entry name" value="Ribosomal_uL22"/>
</dbReference>
<name>A0A1F6MBU3_9BACT</name>
<dbReference type="InterPro" id="IPR047867">
    <property type="entry name" value="Ribosomal_uL22_bac/org-type"/>
</dbReference>
<dbReference type="InterPro" id="IPR036394">
    <property type="entry name" value="Ribosomal_uL22_sf"/>
</dbReference>
<evidence type="ECO:0000256" key="3">
    <source>
        <dbReference type="ARBA" id="ARBA00022884"/>
    </source>
</evidence>
<comment type="caution">
    <text evidence="11">The sequence shown here is derived from an EMBL/GenBank/DDBJ whole genome shotgun (WGS) entry which is preliminary data.</text>
</comment>
<dbReference type="HAMAP" id="MF_01331_B">
    <property type="entry name" value="Ribosomal_uL22_B"/>
    <property type="match status" value="1"/>
</dbReference>
<dbReference type="PANTHER" id="PTHR13501:SF8">
    <property type="entry name" value="LARGE RIBOSOMAL SUBUNIT PROTEIN UL22M"/>
    <property type="match status" value="1"/>
</dbReference>
<evidence type="ECO:0000256" key="6">
    <source>
        <dbReference type="ARBA" id="ARBA00035207"/>
    </source>
</evidence>
<evidence type="ECO:0000313" key="12">
    <source>
        <dbReference type="Proteomes" id="UP000176413"/>
    </source>
</evidence>
<evidence type="ECO:0000313" key="11">
    <source>
        <dbReference type="EMBL" id="OGH69028.1"/>
    </source>
</evidence>
<dbReference type="CDD" id="cd00336">
    <property type="entry name" value="Ribosomal_L22"/>
    <property type="match status" value="1"/>
</dbReference>
<comment type="function">
    <text evidence="7 10">This protein binds specifically to 23S rRNA; its binding is stimulated by other ribosomal proteins, e.g., L4, L17, and L20. It is important during the early stages of 50S assembly. It makes multiple contacts with different domains of the 23S rRNA in the assembled 50S subunit and ribosome.</text>
</comment>
<dbReference type="GO" id="GO:0019843">
    <property type="term" value="F:rRNA binding"/>
    <property type="evidence" value="ECO:0007669"/>
    <property type="project" value="UniProtKB-UniRule"/>
</dbReference>
<keyword evidence="5 7" id="KW-0687">Ribonucleoprotein</keyword>
<dbReference type="GO" id="GO:0022625">
    <property type="term" value="C:cytosolic large ribosomal subunit"/>
    <property type="evidence" value="ECO:0007669"/>
    <property type="project" value="TreeGrafter"/>
</dbReference>
<protein>
    <recommendedName>
        <fullName evidence="6 7">Large ribosomal subunit protein uL22</fullName>
    </recommendedName>
</protein>
<evidence type="ECO:0000256" key="9">
    <source>
        <dbReference type="RuleBase" id="RU004006"/>
    </source>
</evidence>
<proteinExistence type="inferred from homology"/>
<dbReference type="AlphaFoldDB" id="A0A1F6MBU3"/>
<dbReference type="EMBL" id="MFQA01000019">
    <property type="protein sequence ID" value="OGH69028.1"/>
    <property type="molecule type" value="Genomic_DNA"/>
</dbReference>
<dbReference type="Gene3D" id="3.90.470.10">
    <property type="entry name" value="Ribosomal protein L22/L17"/>
    <property type="match status" value="1"/>
</dbReference>
<sequence>MTPEVKAYLRYIRTSPRRMRLLVDLVRGKRVVRALDNLAVLHQKQAANLTKLLLSAIANAKHNHSYKKEDLVVKSIMVDGGPMIKRWMPKAHGRATPVRERTAHVSLVLVNMPRKEKTTTKK</sequence>
<accession>A0A1F6MBU3</accession>
<reference evidence="11 12" key="1">
    <citation type="journal article" date="2016" name="Nat. Commun.">
        <title>Thousands of microbial genomes shed light on interconnected biogeochemical processes in an aquifer system.</title>
        <authorList>
            <person name="Anantharaman K."/>
            <person name="Brown C.T."/>
            <person name="Hug L.A."/>
            <person name="Sharon I."/>
            <person name="Castelle C.J."/>
            <person name="Probst A.J."/>
            <person name="Thomas B.C."/>
            <person name="Singh A."/>
            <person name="Wilkins M.J."/>
            <person name="Karaoz U."/>
            <person name="Brodie E.L."/>
            <person name="Williams K.H."/>
            <person name="Hubbard S.S."/>
            <person name="Banfield J.F."/>
        </authorList>
    </citation>
    <scope>NUCLEOTIDE SEQUENCE [LARGE SCALE GENOMIC DNA]</scope>
</reference>
<dbReference type="NCBIfam" id="TIGR01044">
    <property type="entry name" value="rplV_bact"/>
    <property type="match status" value="1"/>
</dbReference>
<keyword evidence="3 7" id="KW-0694">RNA-binding</keyword>
<evidence type="ECO:0000256" key="4">
    <source>
        <dbReference type="ARBA" id="ARBA00022980"/>
    </source>
</evidence>
<evidence type="ECO:0000256" key="1">
    <source>
        <dbReference type="ARBA" id="ARBA00009451"/>
    </source>
</evidence>
<dbReference type="GO" id="GO:0006412">
    <property type="term" value="P:translation"/>
    <property type="evidence" value="ECO:0007669"/>
    <property type="project" value="UniProtKB-UniRule"/>
</dbReference>
<comment type="similarity">
    <text evidence="1 7 8">Belongs to the universal ribosomal protein uL22 family.</text>
</comment>